<protein>
    <recommendedName>
        <fullName evidence="3">Pre-mRNA-splicing factor 18</fullName>
    </recommendedName>
</protein>
<organism evidence="9 10">
    <name type="scientific">Gregarina niphandrodes</name>
    <name type="common">Septate eugregarine</name>
    <dbReference type="NCBI Taxonomy" id="110365"/>
    <lineage>
        <taxon>Eukaryota</taxon>
        <taxon>Sar</taxon>
        <taxon>Alveolata</taxon>
        <taxon>Apicomplexa</taxon>
        <taxon>Conoidasida</taxon>
        <taxon>Gregarinasina</taxon>
        <taxon>Eugregarinorida</taxon>
        <taxon>Gregarinidae</taxon>
        <taxon>Gregarina</taxon>
    </lineage>
</organism>
<keyword evidence="6" id="KW-0508">mRNA splicing</keyword>
<dbReference type="GO" id="GO:0005682">
    <property type="term" value="C:U5 snRNP"/>
    <property type="evidence" value="ECO:0007669"/>
    <property type="project" value="TreeGrafter"/>
</dbReference>
<dbReference type="OrthoDB" id="10261918at2759"/>
<evidence type="ECO:0000259" key="8">
    <source>
        <dbReference type="Pfam" id="PF02840"/>
    </source>
</evidence>
<evidence type="ECO:0000256" key="1">
    <source>
        <dbReference type="ARBA" id="ARBA00004123"/>
    </source>
</evidence>
<accession>A0A023BE63</accession>
<evidence type="ECO:0000256" key="3">
    <source>
        <dbReference type="ARBA" id="ARBA00018242"/>
    </source>
</evidence>
<evidence type="ECO:0000256" key="4">
    <source>
        <dbReference type="ARBA" id="ARBA00022664"/>
    </source>
</evidence>
<evidence type="ECO:0000256" key="6">
    <source>
        <dbReference type="ARBA" id="ARBA00023187"/>
    </source>
</evidence>
<gene>
    <name evidence="9" type="ORF">GNI_000390</name>
</gene>
<dbReference type="VEuPathDB" id="CryptoDB:GNI_000390"/>
<comment type="caution">
    <text evidence="9">The sequence shown here is derived from an EMBL/GenBank/DDBJ whole genome shotgun (WGS) entry which is preliminary data.</text>
</comment>
<keyword evidence="4" id="KW-0507">mRNA processing</keyword>
<dbReference type="Proteomes" id="UP000019763">
    <property type="component" value="Unassembled WGS sequence"/>
</dbReference>
<keyword evidence="7" id="KW-0539">Nucleus</keyword>
<dbReference type="eggNOG" id="KOG2808">
    <property type="taxonomic scope" value="Eukaryota"/>
</dbReference>
<dbReference type="PANTHER" id="PTHR13007">
    <property type="entry name" value="PRE-MRNA SPLICING FACTOR-RELATED"/>
    <property type="match status" value="1"/>
</dbReference>
<keyword evidence="10" id="KW-1185">Reference proteome</keyword>
<dbReference type="InterPro" id="IPR039979">
    <property type="entry name" value="PRPF18"/>
</dbReference>
<keyword evidence="5" id="KW-0747">Spliceosome</keyword>
<dbReference type="Pfam" id="PF02840">
    <property type="entry name" value="Prp18"/>
    <property type="match status" value="1"/>
</dbReference>
<dbReference type="PANTHER" id="PTHR13007:SF19">
    <property type="entry name" value="PRE-MRNA-SPLICING FACTOR 18"/>
    <property type="match status" value="1"/>
</dbReference>
<sequence length="280" mass="31457">MLYELISVTSSNEAQPTPSKLVQIPSSGTDTNHGFQELEQLSEYFQSNRSKRAAPPLTGSVKRGPNADLREAYRLLSQHNEPLKLYGETTADVIERAKSLIRLYEGQLFSDIPSINLNSHPNELILSFIRTCLSVWGENIVRSRSDSKLYSSSQQALAPLIKMLSMDTLTTDIRDKLASVVQHCVKREYKLAHDVYILLSIGNKPWPMGVTMVGIHERVGRSRIASSEIAHILNDEVTCRYIQTFKRLMSLCQVWHPVSDPSQMISISTRSDLPELPSSS</sequence>
<proteinExistence type="inferred from homology"/>
<dbReference type="SUPFAM" id="SSF47938">
    <property type="entry name" value="Functional domain of the splicing factor Prp18"/>
    <property type="match status" value="1"/>
</dbReference>
<dbReference type="GeneID" id="22910301"/>
<dbReference type="GO" id="GO:0071021">
    <property type="term" value="C:U2-type post-spliceosomal complex"/>
    <property type="evidence" value="ECO:0007669"/>
    <property type="project" value="TreeGrafter"/>
</dbReference>
<evidence type="ECO:0000256" key="2">
    <source>
        <dbReference type="ARBA" id="ARBA00008137"/>
    </source>
</evidence>
<comment type="similarity">
    <text evidence="2">Belongs to the PRP18 family.</text>
</comment>
<dbReference type="InterPro" id="IPR004098">
    <property type="entry name" value="Prp18"/>
</dbReference>
<evidence type="ECO:0000313" key="9">
    <source>
        <dbReference type="EMBL" id="EZG89734.1"/>
    </source>
</evidence>
<feature type="domain" description="Prp18" evidence="8">
    <location>
        <begin position="142"/>
        <end position="255"/>
    </location>
</feature>
<name>A0A023BE63_GRENI</name>
<reference evidence="9" key="1">
    <citation type="submission" date="2013-12" db="EMBL/GenBank/DDBJ databases">
        <authorList>
            <person name="Omoto C.K."/>
            <person name="Sibley D."/>
            <person name="Venepally P."/>
            <person name="Hadjithomas M."/>
            <person name="Karamycheva S."/>
            <person name="Brunk B."/>
            <person name="Roos D."/>
            <person name="Caler E."/>
            <person name="Lorenzi H."/>
        </authorList>
    </citation>
    <scope>NUCLEOTIDE SEQUENCE</scope>
</reference>
<dbReference type="GO" id="GO:0046540">
    <property type="term" value="C:U4/U6 x U5 tri-snRNP complex"/>
    <property type="evidence" value="ECO:0007669"/>
    <property type="project" value="TreeGrafter"/>
</dbReference>
<evidence type="ECO:0000256" key="5">
    <source>
        <dbReference type="ARBA" id="ARBA00022728"/>
    </source>
</evidence>
<comment type="subcellular location">
    <subcellularLocation>
        <location evidence="1">Nucleus</location>
    </subcellularLocation>
</comment>
<dbReference type="Gene3D" id="1.20.940.10">
    <property type="entry name" value="Functional domain of the splicing factor Prp18"/>
    <property type="match status" value="1"/>
</dbReference>
<dbReference type="EMBL" id="AFNH02000004">
    <property type="protein sequence ID" value="EZG89734.1"/>
    <property type="molecule type" value="Genomic_DNA"/>
</dbReference>
<dbReference type="AlphaFoldDB" id="A0A023BE63"/>
<evidence type="ECO:0000313" key="10">
    <source>
        <dbReference type="Proteomes" id="UP000019763"/>
    </source>
</evidence>
<dbReference type="GO" id="GO:0000350">
    <property type="term" value="P:generation of catalytic spliceosome for second transesterification step"/>
    <property type="evidence" value="ECO:0007669"/>
    <property type="project" value="TreeGrafter"/>
</dbReference>
<dbReference type="RefSeq" id="XP_011128442.1">
    <property type="nucleotide sequence ID" value="XM_011130140.1"/>
</dbReference>
<evidence type="ECO:0000256" key="7">
    <source>
        <dbReference type="ARBA" id="ARBA00023242"/>
    </source>
</evidence>